<dbReference type="Gramene" id="TraesCS3D03G0114400.1">
    <property type="protein sequence ID" value="TraesCS3D03G0114400.1.CDS"/>
    <property type="gene ID" value="TraesCS3D03G0114400"/>
</dbReference>
<dbReference type="Gramene" id="TraesMAC3D03G01810700.1">
    <property type="protein sequence ID" value="TraesMAC3D03G01810700.1"/>
    <property type="gene ID" value="TraesMAC3D03G01810700"/>
</dbReference>
<dbReference type="OMA" id="TKEYIRW"/>
<dbReference type="Proteomes" id="UP000019116">
    <property type="component" value="Chromosome 3D"/>
</dbReference>
<dbReference type="SMR" id="A0A3B6GMT5"/>
<evidence type="ECO:0000313" key="2">
    <source>
        <dbReference type="Proteomes" id="UP000019116"/>
    </source>
</evidence>
<protein>
    <recommendedName>
        <fullName evidence="3">Mitochondrial glycoprotein</fullName>
    </recommendedName>
</protein>
<dbReference type="Gramene" id="TraesCS3D02G059600.1">
    <property type="protein sequence ID" value="TraesCS3D02G059600.1"/>
    <property type="gene ID" value="TraesCS3D02G059600"/>
</dbReference>
<dbReference type="AlphaFoldDB" id="A0A3B6GMT5"/>
<dbReference type="Pfam" id="PF02330">
    <property type="entry name" value="MAM33"/>
    <property type="match status" value="1"/>
</dbReference>
<gene>
    <name evidence="1" type="primary">LOC123073887</name>
</gene>
<keyword evidence="2" id="KW-1185">Reference proteome</keyword>
<dbReference type="RefSeq" id="XP_044352823.1">
    <property type="nucleotide sequence ID" value="XM_044496888.1"/>
</dbReference>
<dbReference type="SUPFAM" id="SSF54529">
    <property type="entry name" value="Mitochondrial glycoprotein MAM33-like"/>
    <property type="match status" value="1"/>
</dbReference>
<dbReference type="PANTHER" id="PTHR10826">
    <property type="entry name" value="COMPLEMENT COMPONENT 1"/>
    <property type="match status" value="1"/>
</dbReference>
<organism evidence="1">
    <name type="scientific">Triticum aestivum</name>
    <name type="common">Wheat</name>
    <dbReference type="NCBI Taxonomy" id="4565"/>
    <lineage>
        <taxon>Eukaryota</taxon>
        <taxon>Viridiplantae</taxon>
        <taxon>Streptophyta</taxon>
        <taxon>Embryophyta</taxon>
        <taxon>Tracheophyta</taxon>
        <taxon>Spermatophyta</taxon>
        <taxon>Magnoliopsida</taxon>
        <taxon>Liliopsida</taxon>
        <taxon>Poales</taxon>
        <taxon>Poaceae</taxon>
        <taxon>BOP clade</taxon>
        <taxon>Pooideae</taxon>
        <taxon>Triticodae</taxon>
        <taxon>Triticeae</taxon>
        <taxon>Triticinae</taxon>
        <taxon>Triticum</taxon>
    </lineage>
</organism>
<dbReference type="Gramene" id="TraesCAD_scaffold_030424_01G000600.1">
    <property type="protein sequence ID" value="TraesCAD_scaffold_030424_01G000600.1"/>
    <property type="gene ID" value="TraesCAD_scaffold_030424_01G000600"/>
</dbReference>
<sequence length="290" mass="32585">MALLATTRRASSLPILRRASSVLLGPVASPFPATRRSSSSSIRAAKTALMNAAMDTVNAEHGSSAWAAALDSLRAATDSLSNASFEDQLLHGIDSAVKSSEPPRIAEMEDTAGCFPFEVSENRYFVGYDFKRYITLKRTFEDEKIEVVTRTDCLERDGKWSLESLRMQLGHGKGEKKASRPSLTFDVIVSKSNGYKLQFTCVAYPDDVTIRSMNMTPGGSRKEEELLEDMYKYDGFNNLDDNLKKSFHNYLELRGITPTTMNLFREYIISNGTRKQHFWLNKLSDFVKKD</sequence>
<dbReference type="InterPro" id="IPR036561">
    <property type="entry name" value="MAM33_sf"/>
</dbReference>
<dbReference type="InterPro" id="IPR003428">
    <property type="entry name" value="MAM33"/>
</dbReference>
<reference evidence="1" key="2">
    <citation type="submission" date="2018-10" db="UniProtKB">
        <authorList>
            <consortium name="EnsemblPlants"/>
        </authorList>
    </citation>
    <scope>IDENTIFICATION</scope>
</reference>
<dbReference type="GO" id="GO:0005759">
    <property type="term" value="C:mitochondrial matrix"/>
    <property type="evidence" value="ECO:0007669"/>
    <property type="project" value="InterPro"/>
</dbReference>
<dbReference type="STRING" id="4565.A0A3B6GMT5"/>
<dbReference type="Gene3D" id="3.10.280.10">
    <property type="entry name" value="Mitochondrial glycoprotein"/>
    <property type="match status" value="1"/>
</dbReference>
<dbReference type="PANTHER" id="PTHR10826:SF41">
    <property type="entry name" value="MITOCHONDRIAL GLYCOPROTEIN FAMILY PROTEIN"/>
    <property type="match status" value="1"/>
</dbReference>
<dbReference type="Gramene" id="TraesWEE_scaffold_023240_01G000700.1">
    <property type="protein sequence ID" value="TraesWEE_scaffold_023240_01G000700.1"/>
    <property type="gene ID" value="TraesWEE_scaffold_023240_01G000700"/>
</dbReference>
<proteinExistence type="predicted"/>
<dbReference type="EnsemblPlants" id="TraesCS3D02G059600.1">
    <property type="protein sequence ID" value="TraesCS3D02G059600.1"/>
    <property type="gene ID" value="TraesCS3D02G059600"/>
</dbReference>
<dbReference type="GeneID" id="123073887"/>
<dbReference type="Gramene" id="TraesROB_scaffold_006432_01G000600.1">
    <property type="protein sequence ID" value="TraesROB_scaffold_006432_01G000600.1"/>
    <property type="gene ID" value="TraesROB_scaffold_006432_01G000600"/>
</dbReference>
<evidence type="ECO:0008006" key="3">
    <source>
        <dbReference type="Google" id="ProtNLM"/>
    </source>
</evidence>
<name>A0A3B6GMT5_WHEAT</name>
<reference evidence="1" key="1">
    <citation type="submission" date="2018-08" db="EMBL/GenBank/DDBJ databases">
        <authorList>
            <person name="Rossello M."/>
        </authorList>
    </citation>
    <scope>NUCLEOTIDE SEQUENCE [LARGE SCALE GENOMIC DNA]</scope>
    <source>
        <strain evidence="1">cv. Chinese Spring</strain>
    </source>
</reference>
<dbReference type="OrthoDB" id="278212at2759"/>
<evidence type="ECO:0000313" key="1">
    <source>
        <dbReference type="EnsemblPlants" id="TraesCS3D02G059600.1"/>
    </source>
</evidence>
<dbReference type="Gramene" id="TraesCLE_scaffold_064376_01G000100.1">
    <property type="protein sequence ID" value="TraesCLE_scaffold_064376_01G000100.1"/>
    <property type="gene ID" value="TraesCLE_scaffold_064376_01G000100"/>
</dbReference>
<accession>A0A3B6GMT5</accession>